<dbReference type="InterPro" id="IPR003018">
    <property type="entry name" value="GAF"/>
</dbReference>
<dbReference type="PROSITE" id="PS50006">
    <property type="entry name" value="FHA_DOMAIN"/>
    <property type="match status" value="1"/>
</dbReference>
<feature type="compositionally biased region" description="Low complexity" evidence="1">
    <location>
        <begin position="35"/>
        <end position="48"/>
    </location>
</feature>
<dbReference type="SMART" id="SM00240">
    <property type="entry name" value="FHA"/>
    <property type="match status" value="1"/>
</dbReference>
<gene>
    <name evidence="3" type="ORF">HK097_003412</name>
</gene>
<dbReference type="EMBL" id="JADGJD010000180">
    <property type="protein sequence ID" value="KAJ3053774.1"/>
    <property type="molecule type" value="Genomic_DNA"/>
</dbReference>
<dbReference type="SMART" id="SM00065">
    <property type="entry name" value="GAF"/>
    <property type="match status" value="1"/>
</dbReference>
<organism evidence="3 4">
    <name type="scientific">Rhizophlyctis rosea</name>
    <dbReference type="NCBI Taxonomy" id="64517"/>
    <lineage>
        <taxon>Eukaryota</taxon>
        <taxon>Fungi</taxon>
        <taxon>Fungi incertae sedis</taxon>
        <taxon>Chytridiomycota</taxon>
        <taxon>Chytridiomycota incertae sedis</taxon>
        <taxon>Chytridiomycetes</taxon>
        <taxon>Rhizophlyctidales</taxon>
        <taxon>Rhizophlyctidaceae</taxon>
        <taxon>Rhizophlyctis</taxon>
    </lineage>
</organism>
<dbReference type="InterPro" id="IPR050923">
    <property type="entry name" value="Cell_Proc_Reg/RNA_Proc"/>
</dbReference>
<dbReference type="Gene3D" id="3.30.450.40">
    <property type="match status" value="1"/>
</dbReference>
<dbReference type="PANTHER" id="PTHR23308">
    <property type="entry name" value="NUCLEAR INHIBITOR OF PROTEIN PHOSPHATASE-1"/>
    <property type="match status" value="1"/>
</dbReference>
<feature type="region of interest" description="Disordered" evidence="1">
    <location>
        <begin position="29"/>
        <end position="48"/>
    </location>
</feature>
<evidence type="ECO:0000313" key="4">
    <source>
        <dbReference type="Proteomes" id="UP001212841"/>
    </source>
</evidence>
<evidence type="ECO:0000313" key="3">
    <source>
        <dbReference type="EMBL" id="KAJ3053774.1"/>
    </source>
</evidence>
<dbReference type="InterPro" id="IPR008984">
    <property type="entry name" value="SMAD_FHA_dom_sf"/>
</dbReference>
<dbReference type="Pfam" id="PF13185">
    <property type="entry name" value="GAF_2"/>
    <property type="match status" value="1"/>
</dbReference>
<dbReference type="Pfam" id="PF00498">
    <property type="entry name" value="FHA"/>
    <property type="match status" value="1"/>
</dbReference>
<evidence type="ECO:0000256" key="1">
    <source>
        <dbReference type="SAM" id="MobiDB-lite"/>
    </source>
</evidence>
<evidence type="ECO:0000259" key="2">
    <source>
        <dbReference type="PROSITE" id="PS50006"/>
    </source>
</evidence>
<name>A0AAD5SHZ1_9FUNG</name>
<keyword evidence="4" id="KW-1185">Reference proteome</keyword>
<proteinExistence type="predicted"/>
<comment type="caution">
    <text evidence="3">The sequence shown here is derived from an EMBL/GenBank/DDBJ whole genome shotgun (WGS) entry which is preliminary data.</text>
</comment>
<dbReference type="CDD" id="cd00060">
    <property type="entry name" value="FHA"/>
    <property type="match status" value="1"/>
</dbReference>
<accession>A0AAD5SHZ1</accession>
<feature type="compositionally biased region" description="Polar residues" evidence="1">
    <location>
        <begin position="210"/>
        <end position="220"/>
    </location>
</feature>
<dbReference type="Proteomes" id="UP001212841">
    <property type="component" value="Unassembled WGS sequence"/>
</dbReference>
<feature type="non-terminal residue" evidence="3">
    <location>
        <position position="1"/>
    </location>
</feature>
<feature type="domain" description="FHA" evidence="2">
    <location>
        <begin position="109"/>
        <end position="158"/>
    </location>
</feature>
<sequence length="460" mass="50338">MRRPSIDSTTSNTPSVITNVTSATQPLLDSNHSLAPQAGPTSPSSASTPKIILHTSHRRSSVPSLAQRPGFLSGNGIPVGDKSGPSPARLVYHTSHGGKMNFRLDEELTNIGRKDDNNIVLTCAKISKYHAVIKRTEKGYMLKDRNSSNGVKVNDIPIPPGTFSVHLKHQDVILIGTISLIFVEDRPPPTPAATPPVSTASSPSHRHSANPASPATTTSQDDSYLQLVTILPSEQKYEETVTIRAELPADDDTDDFLKISALTNLETLKQDYEKLRLAYELSKLSVTNDITSLLAKSLNLMFEILPVDRGVVLLVDKNTGILATHYVKLREGKANEEREILLSSTILRKVYYTRKCLITSDACEDPLLGKAASVKHGQIRSVICVPLIAHKTVHGILHLDSHTRINSFSAKDLSLVKAVSNQTALAIENTILVKEVEMKARVEEQLSRFLPGHVVERLME</sequence>
<dbReference type="Gene3D" id="2.60.200.20">
    <property type="match status" value="1"/>
</dbReference>
<dbReference type="SUPFAM" id="SSF55781">
    <property type="entry name" value="GAF domain-like"/>
    <property type="match status" value="1"/>
</dbReference>
<reference evidence="3" key="1">
    <citation type="submission" date="2020-05" db="EMBL/GenBank/DDBJ databases">
        <title>Phylogenomic resolution of chytrid fungi.</title>
        <authorList>
            <person name="Stajich J.E."/>
            <person name="Amses K."/>
            <person name="Simmons R."/>
            <person name="Seto K."/>
            <person name="Myers J."/>
            <person name="Bonds A."/>
            <person name="Quandt C.A."/>
            <person name="Barry K."/>
            <person name="Liu P."/>
            <person name="Grigoriev I."/>
            <person name="Longcore J.E."/>
            <person name="James T.Y."/>
        </authorList>
    </citation>
    <scope>NUCLEOTIDE SEQUENCE</scope>
    <source>
        <strain evidence="3">JEL0318</strain>
    </source>
</reference>
<dbReference type="InterPro" id="IPR000253">
    <property type="entry name" value="FHA_dom"/>
</dbReference>
<dbReference type="InterPro" id="IPR029016">
    <property type="entry name" value="GAF-like_dom_sf"/>
</dbReference>
<dbReference type="SUPFAM" id="SSF49879">
    <property type="entry name" value="SMAD/FHA domain"/>
    <property type="match status" value="1"/>
</dbReference>
<feature type="region of interest" description="Disordered" evidence="1">
    <location>
        <begin position="56"/>
        <end position="88"/>
    </location>
</feature>
<protein>
    <recommendedName>
        <fullName evidence="2">FHA domain-containing protein</fullName>
    </recommendedName>
</protein>
<dbReference type="AlphaFoldDB" id="A0AAD5SHZ1"/>
<feature type="region of interest" description="Disordered" evidence="1">
    <location>
        <begin position="186"/>
        <end position="220"/>
    </location>
</feature>